<feature type="region of interest" description="Disordered" evidence="2">
    <location>
        <begin position="60"/>
        <end position="94"/>
    </location>
</feature>
<dbReference type="Proteomes" id="UP001445076">
    <property type="component" value="Unassembled WGS sequence"/>
</dbReference>
<feature type="repeat" description="RCC1" evidence="1">
    <location>
        <begin position="1"/>
        <end position="50"/>
    </location>
</feature>
<dbReference type="InterPro" id="IPR000408">
    <property type="entry name" value="Reg_chr_condens"/>
</dbReference>
<sequence>VWAWGSANKGQLGLGDLSHRSTPTSVVTLNHMGVTKLVCGSHHTAALTIDGQVFVWGDNSAGQGGPSTPIEKSSLPNKSANKSPSKLGNVSSSIVSPRRLELPDGGLVRDLASGDNYLIVVSIDGLTYYVGKLREEEKATVKQIAVGDA</sequence>
<evidence type="ECO:0000313" key="3">
    <source>
        <dbReference type="EMBL" id="KAK8727139.1"/>
    </source>
</evidence>
<protein>
    <submittedName>
        <fullName evidence="3">Uncharacterized protein</fullName>
    </submittedName>
</protein>
<dbReference type="PROSITE" id="PS50012">
    <property type="entry name" value="RCC1_3"/>
    <property type="match status" value="2"/>
</dbReference>
<dbReference type="SUPFAM" id="SSF50985">
    <property type="entry name" value="RCC1/BLIP-II"/>
    <property type="match status" value="1"/>
</dbReference>
<reference evidence="3 4" key="1">
    <citation type="journal article" date="2024" name="BMC Genomics">
        <title>Genome assembly of redclaw crayfish (Cherax quadricarinatus) provides insights into its immune adaptation and hypoxia tolerance.</title>
        <authorList>
            <person name="Liu Z."/>
            <person name="Zheng J."/>
            <person name="Li H."/>
            <person name="Fang K."/>
            <person name="Wang S."/>
            <person name="He J."/>
            <person name="Zhou D."/>
            <person name="Weng S."/>
            <person name="Chi M."/>
            <person name="Gu Z."/>
            <person name="He J."/>
            <person name="Li F."/>
            <person name="Wang M."/>
        </authorList>
    </citation>
    <scope>NUCLEOTIDE SEQUENCE [LARGE SCALE GENOMIC DNA]</scope>
    <source>
        <strain evidence="3">ZL_2023a</strain>
    </source>
</reference>
<dbReference type="Gene3D" id="2.130.10.30">
    <property type="entry name" value="Regulator of chromosome condensation 1/beta-lactamase-inhibitor protein II"/>
    <property type="match status" value="1"/>
</dbReference>
<feature type="non-terminal residue" evidence="3">
    <location>
        <position position="1"/>
    </location>
</feature>
<dbReference type="AlphaFoldDB" id="A0AAW0WLR1"/>
<evidence type="ECO:0000256" key="2">
    <source>
        <dbReference type="SAM" id="MobiDB-lite"/>
    </source>
</evidence>
<dbReference type="PANTHER" id="PTHR46089">
    <property type="entry name" value="ALSIN HOMOLOG"/>
    <property type="match status" value="1"/>
</dbReference>
<keyword evidence="4" id="KW-1185">Reference proteome</keyword>
<dbReference type="EMBL" id="JARKIK010000076">
    <property type="protein sequence ID" value="KAK8727139.1"/>
    <property type="molecule type" value="Genomic_DNA"/>
</dbReference>
<organism evidence="3 4">
    <name type="scientific">Cherax quadricarinatus</name>
    <name type="common">Australian red claw crayfish</name>
    <dbReference type="NCBI Taxonomy" id="27406"/>
    <lineage>
        <taxon>Eukaryota</taxon>
        <taxon>Metazoa</taxon>
        <taxon>Ecdysozoa</taxon>
        <taxon>Arthropoda</taxon>
        <taxon>Crustacea</taxon>
        <taxon>Multicrustacea</taxon>
        <taxon>Malacostraca</taxon>
        <taxon>Eumalacostraca</taxon>
        <taxon>Eucarida</taxon>
        <taxon>Decapoda</taxon>
        <taxon>Pleocyemata</taxon>
        <taxon>Astacidea</taxon>
        <taxon>Parastacoidea</taxon>
        <taxon>Parastacidae</taxon>
        <taxon>Cherax</taxon>
    </lineage>
</organism>
<dbReference type="Pfam" id="PF00415">
    <property type="entry name" value="RCC1"/>
    <property type="match status" value="1"/>
</dbReference>
<gene>
    <name evidence="3" type="ORF">OTU49_009714</name>
</gene>
<feature type="repeat" description="RCC1" evidence="1">
    <location>
        <begin position="51"/>
        <end position="124"/>
    </location>
</feature>
<evidence type="ECO:0000313" key="4">
    <source>
        <dbReference type="Proteomes" id="UP001445076"/>
    </source>
</evidence>
<accession>A0AAW0WLR1</accession>
<dbReference type="InterPro" id="IPR051984">
    <property type="entry name" value="Alsin"/>
</dbReference>
<comment type="caution">
    <text evidence="3">The sequence shown here is derived from an EMBL/GenBank/DDBJ whole genome shotgun (WGS) entry which is preliminary data.</text>
</comment>
<feature type="compositionally biased region" description="Polar residues" evidence="2">
    <location>
        <begin position="70"/>
        <end position="94"/>
    </location>
</feature>
<proteinExistence type="predicted"/>
<dbReference type="InterPro" id="IPR009091">
    <property type="entry name" value="RCC1/BLIP-II"/>
</dbReference>
<name>A0AAW0WLR1_CHEQU</name>
<feature type="non-terminal residue" evidence="3">
    <location>
        <position position="149"/>
    </location>
</feature>
<evidence type="ECO:0000256" key="1">
    <source>
        <dbReference type="PROSITE-ProRule" id="PRU00235"/>
    </source>
</evidence>